<dbReference type="GeneID" id="25568719"/>
<sequence>MAQIHPLETATVPIAGWRASSAFGLGRSEPATTRIAQEAAPAGHGAHDRNYDPETYDGVMPMDWEPDPVNINVAMPSGKLSIDHDAVCVSSAGTTVRVEVHGVVVLFADSGGTDFVLRVSSSQPLAGYGFKLERCGRYVSSTIRGPTHIFARAAARFNAMATTLTACARNGRHR</sequence>
<keyword evidence="2" id="KW-1185">Reference proteome</keyword>
<dbReference type="Proteomes" id="UP000054408">
    <property type="component" value="Unassembled WGS sequence"/>
</dbReference>
<name>A0A0L0DSS2_THETB</name>
<accession>A0A0L0DSS2</accession>
<evidence type="ECO:0000313" key="2">
    <source>
        <dbReference type="Proteomes" id="UP000054408"/>
    </source>
</evidence>
<dbReference type="AlphaFoldDB" id="A0A0L0DSS2"/>
<reference evidence="1 2" key="1">
    <citation type="submission" date="2010-05" db="EMBL/GenBank/DDBJ databases">
        <title>The Genome Sequence of Thecamonas trahens ATCC 50062.</title>
        <authorList>
            <consortium name="The Broad Institute Genome Sequencing Platform"/>
            <person name="Russ C."/>
            <person name="Cuomo C."/>
            <person name="Shea T."/>
            <person name="Young S.K."/>
            <person name="Zeng Q."/>
            <person name="Koehrsen M."/>
            <person name="Haas B."/>
            <person name="Borodovsky M."/>
            <person name="Guigo R."/>
            <person name="Alvarado L."/>
            <person name="Berlin A."/>
            <person name="Bochicchio J."/>
            <person name="Borenstein D."/>
            <person name="Chapman S."/>
            <person name="Chen Z."/>
            <person name="Freedman E."/>
            <person name="Gellesch M."/>
            <person name="Goldberg J."/>
            <person name="Griggs A."/>
            <person name="Gujja S."/>
            <person name="Heilman E."/>
            <person name="Heiman D."/>
            <person name="Hepburn T."/>
            <person name="Howarth C."/>
            <person name="Jen D."/>
            <person name="Larson L."/>
            <person name="Mehta T."/>
            <person name="Park D."/>
            <person name="Pearson M."/>
            <person name="Roberts A."/>
            <person name="Saif S."/>
            <person name="Shenoy N."/>
            <person name="Sisk P."/>
            <person name="Stolte C."/>
            <person name="Sykes S."/>
            <person name="Thomson T."/>
            <person name="Walk T."/>
            <person name="White J."/>
            <person name="Yandava C."/>
            <person name="Burger G."/>
            <person name="Gray M.W."/>
            <person name="Holland P.W.H."/>
            <person name="King N."/>
            <person name="Lang F.B.F."/>
            <person name="Roger A.J."/>
            <person name="Ruiz-Trillo I."/>
            <person name="Lander E."/>
            <person name="Nusbaum C."/>
        </authorList>
    </citation>
    <scope>NUCLEOTIDE SEQUENCE [LARGE SCALE GENOMIC DNA]</scope>
    <source>
        <strain evidence="1 2">ATCC 50062</strain>
    </source>
</reference>
<gene>
    <name evidence="1" type="ORF">AMSG_10507</name>
</gene>
<dbReference type="EMBL" id="GL349490">
    <property type="protein sequence ID" value="KNC54508.1"/>
    <property type="molecule type" value="Genomic_DNA"/>
</dbReference>
<organism evidence="1 2">
    <name type="scientific">Thecamonas trahens ATCC 50062</name>
    <dbReference type="NCBI Taxonomy" id="461836"/>
    <lineage>
        <taxon>Eukaryota</taxon>
        <taxon>Apusozoa</taxon>
        <taxon>Apusomonadida</taxon>
        <taxon>Apusomonadidae</taxon>
        <taxon>Thecamonas</taxon>
    </lineage>
</organism>
<evidence type="ECO:0000313" key="1">
    <source>
        <dbReference type="EMBL" id="KNC54508.1"/>
    </source>
</evidence>
<protein>
    <submittedName>
        <fullName evidence="1">Uncharacterized protein</fullName>
    </submittedName>
</protein>
<proteinExistence type="predicted"/>
<dbReference type="RefSeq" id="XP_013753661.1">
    <property type="nucleotide sequence ID" value="XM_013898207.1"/>
</dbReference>